<evidence type="ECO:0000313" key="13">
    <source>
        <dbReference type="EMBL" id="AHK80448.1"/>
    </source>
</evidence>
<organism evidence="13 14">
    <name type="scientific">Ectothiorhodospira haloalkaliphila</name>
    <dbReference type="NCBI Taxonomy" id="421628"/>
    <lineage>
        <taxon>Bacteria</taxon>
        <taxon>Pseudomonadati</taxon>
        <taxon>Pseudomonadota</taxon>
        <taxon>Gammaproteobacteria</taxon>
        <taxon>Chromatiales</taxon>
        <taxon>Ectothiorhodospiraceae</taxon>
        <taxon>Ectothiorhodospira</taxon>
    </lineage>
</organism>
<dbReference type="AlphaFoldDB" id="W8KMP8"/>
<reference evidence="14" key="2">
    <citation type="submission" date="2014-02" db="EMBL/GenBank/DDBJ databases">
        <title>Draft Genome Sequence of extremely halophilic bacteria Halorhodospira halochloris.</title>
        <authorList>
            <person name="Singh K.S."/>
        </authorList>
    </citation>
    <scope>NUCLEOTIDE SEQUENCE [LARGE SCALE GENOMIC DNA]</scope>
    <source>
        <strain evidence="14">A</strain>
    </source>
</reference>
<sequence length="168" mass="17582">MPRNGGFTLVELMITITVMAILIGVAVPGFQGMIQNHRASTTANQLITGLLFARSEAVKRGEQVSLCPLNSAWSGSGGGWQVRVGNDCSGEQLRVWERLPANTDVSANFSSGNRVTFGALGDRVSAGSGGDGNHLFRVEPQSCTGERAREIFVGRGGAASVGRSPCSS</sequence>
<gene>
    <name evidence="13" type="ORF">M911_16375</name>
</gene>
<keyword evidence="8 11" id="KW-0472">Membrane</keyword>
<dbReference type="HOGENOM" id="CLU_084761_4_1_6"/>
<evidence type="ECO:0000256" key="4">
    <source>
        <dbReference type="ARBA" id="ARBA00022481"/>
    </source>
</evidence>
<dbReference type="GO" id="GO:0005886">
    <property type="term" value="C:plasma membrane"/>
    <property type="evidence" value="ECO:0007669"/>
    <property type="project" value="UniProtKB-SubCell"/>
</dbReference>
<dbReference type="InterPro" id="IPR045584">
    <property type="entry name" value="Pilin-like"/>
</dbReference>
<dbReference type="Proteomes" id="UP000019442">
    <property type="component" value="Chromosome"/>
</dbReference>
<keyword evidence="6 11" id="KW-0812">Transmembrane</keyword>
<keyword evidence="7 11" id="KW-1133">Transmembrane helix</keyword>
<proteinExistence type="inferred from homology"/>
<keyword evidence="4" id="KW-0488">Methylation</keyword>
<evidence type="ECO:0000256" key="7">
    <source>
        <dbReference type="ARBA" id="ARBA00022989"/>
    </source>
</evidence>
<keyword evidence="5" id="KW-0997">Cell inner membrane</keyword>
<dbReference type="SUPFAM" id="SSF54523">
    <property type="entry name" value="Pili subunits"/>
    <property type="match status" value="1"/>
</dbReference>
<dbReference type="InterPro" id="IPR022346">
    <property type="entry name" value="T2SS_GspH"/>
</dbReference>
<evidence type="ECO:0000256" key="3">
    <source>
        <dbReference type="ARBA" id="ARBA00022475"/>
    </source>
</evidence>
<keyword evidence="3" id="KW-1003">Cell membrane</keyword>
<feature type="transmembrane region" description="Helical" evidence="11">
    <location>
        <begin position="12"/>
        <end position="30"/>
    </location>
</feature>
<feature type="domain" description="General secretion pathway GspH" evidence="12">
    <location>
        <begin position="42"/>
        <end position="128"/>
    </location>
</feature>
<evidence type="ECO:0000256" key="11">
    <source>
        <dbReference type="SAM" id="Phobius"/>
    </source>
</evidence>
<evidence type="ECO:0000256" key="10">
    <source>
        <dbReference type="ARBA" id="ARBA00030775"/>
    </source>
</evidence>
<dbReference type="InterPro" id="IPR012902">
    <property type="entry name" value="N_methyl_site"/>
</dbReference>
<dbReference type="Pfam" id="PF12019">
    <property type="entry name" value="GspH"/>
    <property type="match status" value="1"/>
</dbReference>
<evidence type="ECO:0000256" key="9">
    <source>
        <dbReference type="ARBA" id="ARBA00025772"/>
    </source>
</evidence>
<evidence type="ECO:0000313" key="14">
    <source>
        <dbReference type="Proteomes" id="UP000019442"/>
    </source>
</evidence>
<dbReference type="PROSITE" id="PS00409">
    <property type="entry name" value="PROKAR_NTER_METHYL"/>
    <property type="match status" value="1"/>
</dbReference>
<dbReference type="EMBL" id="CP007268">
    <property type="protein sequence ID" value="AHK80448.1"/>
    <property type="molecule type" value="Genomic_DNA"/>
</dbReference>
<evidence type="ECO:0000256" key="8">
    <source>
        <dbReference type="ARBA" id="ARBA00023136"/>
    </source>
</evidence>
<evidence type="ECO:0000259" key="12">
    <source>
        <dbReference type="Pfam" id="PF12019"/>
    </source>
</evidence>
<dbReference type="RefSeq" id="WP_025283012.1">
    <property type="nucleotide sequence ID" value="NZ_CP007268.1"/>
</dbReference>
<evidence type="ECO:0000256" key="2">
    <source>
        <dbReference type="ARBA" id="ARBA00021549"/>
    </source>
</evidence>
<reference evidence="13 14" key="1">
    <citation type="journal article" date="2014" name="J Genomics">
        <title>Draft Genome Sequence of the Extremely Halophilic Phototrophic Purple Sulfur Bacterium Halorhodospira halochloris.</title>
        <authorList>
            <person name="Singh K.S."/>
            <person name="Kirksey J."/>
            <person name="Hoff W.D."/>
            <person name="Deole R."/>
        </authorList>
    </citation>
    <scope>NUCLEOTIDE SEQUENCE [LARGE SCALE GENOMIC DNA]</scope>
    <source>
        <strain evidence="13 14">A</strain>
    </source>
</reference>
<dbReference type="Gene3D" id="3.55.40.10">
    <property type="entry name" value="minor pseudopilin epsh domain"/>
    <property type="match status" value="1"/>
</dbReference>
<evidence type="ECO:0000256" key="1">
    <source>
        <dbReference type="ARBA" id="ARBA00004377"/>
    </source>
</evidence>
<comment type="subcellular location">
    <subcellularLocation>
        <location evidence="1">Cell inner membrane</location>
        <topology evidence="1">Single-pass membrane protein</topology>
    </subcellularLocation>
</comment>
<evidence type="ECO:0000256" key="6">
    <source>
        <dbReference type="ARBA" id="ARBA00022692"/>
    </source>
</evidence>
<dbReference type="GO" id="GO:0015628">
    <property type="term" value="P:protein secretion by the type II secretion system"/>
    <property type="evidence" value="ECO:0007669"/>
    <property type="project" value="InterPro"/>
</dbReference>
<accession>W8KMP8</accession>
<comment type="similarity">
    <text evidence="9">Belongs to the GSP H family.</text>
</comment>
<protein>
    <recommendedName>
        <fullName evidence="2">Type II secretion system protein H</fullName>
    </recommendedName>
    <alternativeName>
        <fullName evidence="10">General secretion pathway protein H</fullName>
    </alternativeName>
</protein>
<dbReference type="GO" id="GO:0015627">
    <property type="term" value="C:type II protein secretion system complex"/>
    <property type="evidence" value="ECO:0007669"/>
    <property type="project" value="InterPro"/>
</dbReference>
<dbReference type="NCBIfam" id="TIGR02532">
    <property type="entry name" value="IV_pilin_GFxxxE"/>
    <property type="match status" value="1"/>
</dbReference>
<dbReference type="Pfam" id="PF07963">
    <property type="entry name" value="N_methyl"/>
    <property type="match status" value="1"/>
</dbReference>
<dbReference type="KEGG" id="hhc:M911_16375"/>
<evidence type="ECO:0000256" key="5">
    <source>
        <dbReference type="ARBA" id="ARBA00022519"/>
    </source>
</evidence>
<keyword evidence="14" id="KW-1185">Reference proteome</keyword>
<name>W8KMP8_9GAMM</name>